<sequence length="42" mass="4462">MRSHARPLALVEHPYPLTRGGGLFLLFLGLGFLLTAISAASP</sequence>
<evidence type="ECO:0000313" key="2">
    <source>
        <dbReference type="EMBL" id="MFD1936441.1"/>
    </source>
</evidence>
<keyword evidence="1" id="KW-0472">Membrane</keyword>
<keyword evidence="1" id="KW-1133">Transmembrane helix</keyword>
<protein>
    <submittedName>
        <fullName evidence="2">Uncharacterized protein</fullName>
    </submittedName>
</protein>
<proteinExistence type="predicted"/>
<gene>
    <name evidence="2" type="ORF">ACFSKW_33710</name>
</gene>
<keyword evidence="1" id="KW-0812">Transmembrane</keyword>
<reference evidence="3" key="1">
    <citation type="journal article" date="2019" name="Int. J. Syst. Evol. Microbiol.">
        <title>The Global Catalogue of Microorganisms (GCM) 10K type strain sequencing project: providing services to taxonomists for standard genome sequencing and annotation.</title>
        <authorList>
            <consortium name="The Broad Institute Genomics Platform"/>
            <consortium name="The Broad Institute Genome Sequencing Center for Infectious Disease"/>
            <person name="Wu L."/>
            <person name="Ma J."/>
        </authorList>
    </citation>
    <scope>NUCLEOTIDE SEQUENCE [LARGE SCALE GENOMIC DNA]</scope>
    <source>
        <strain evidence="3">ICMP 6774ER</strain>
    </source>
</reference>
<name>A0ABW4T452_9ACTN</name>
<dbReference type="EMBL" id="JBHUFV010000050">
    <property type="protein sequence ID" value="MFD1936441.1"/>
    <property type="molecule type" value="Genomic_DNA"/>
</dbReference>
<accession>A0ABW4T452</accession>
<feature type="transmembrane region" description="Helical" evidence="1">
    <location>
        <begin position="21"/>
        <end position="40"/>
    </location>
</feature>
<keyword evidence="3" id="KW-1185">Reference proteome</keyword>
<dbReference type="RefSeq" id="WP_379576718.1">
    <property type="nucleotide sequence ID" value="NZ_JBHUFV010000050.1"/>
</dbReference>
<evidence type="ECO:0000313" key="3">
    <source>
        <dbReference type="Proteomes" id="UP001597368"/>
    </source>
</evidence>
<dbReference type="Proteomes" id="UP001597368">
    <property type="component" value="Unassembled WGS sequence"/>
</dbReference>
<comment type="caution">
    <text evidence="2">The sequence shown here is derived from an EMBL/GenBank/DDBJ whole genome shotgun (WGS) entry which is preliminary data.</text>
</comment>
<evidence type="ECO:0000256" key="1">
    <source>
        <dbReference type="SAM" id="Phobius"/>
    </source>
</evidence>
<organism evidence="2 3">
    <name type="scientific">Nonomuraea mangrovi</name>
    <dbReference type="NCBI Taxonomy" id="2316207"/>
    <lineage>
        <taxon>Bacteria</taxon>
        <taxon>Bacillati</taxon>
        <taxon>Actinomycetota</taxon>
        <taxon>Actinomycetes</taxon>
        <taxon>Streptosporangiales</taxon>
        <taxon>Streptosporangiaceae</taxon>
        <taxon>Nonomuraea</taxon>
    </lineage>
</organism>